<dbReference type="PANTHER" id="PTHR33371">
    <property type="entry name" value="INTERMEMBRANE PHOSPHOLIPID TRANSPORT SYSTEM BINDING PROTEIN MLAD-RELATED"/>
    <property type="match status" value="1"/>
</dbReference>
<dbReference type="Proteomes" id="UP000516957">
    <property type="component" value="Unassembled WGS sequence"/>
</dbReference>
<keyword evidence="5" id="KW-1185">Reference proteome</keyword>
<dbReference type="Pfam" id="PF11887">
    <property type="entry name" value="Mce4_CUP1"/>
    <property type="match status" value="1"/>
</dbReference>
<feature type="domain" description="Mammalian cell entry C-terminal" evidence="3">
    <location>
        <begin position="121"/>
        <end position="334"/>
    </location>
</feature>
<reference evidence="4 5" key="1">
    <citation type="submission" date="2020-07" db="EMBL/GenBank/DDBJ databases">
        <title>Sequencing the genomes of 1000 actinobacteria strains.</title>
        <authorList>
            <person name="Klenk H.-P."/>
        </authorList>
    </citation>
    <scope>NUCLEOTIDE SEQUENCE [LARGE SCALE GENOMIC DNA]</scope>
    <source>
        <strain evidence="4 5">DSM 18965</strain>
    </source>
</reference>
<name>A0A7Y9EYU2_9ACTN</name>
<dbReference type="InterPro" id="IPR003399">
    <property type="entry name" value="Mce/MlaD"/>
</dbReference>
<dbReference type="EMBL" id="JACCBE010000001">
    <property type="protein sequence ID" value="NYD56492.1"/>
    <property type="molecule type" value="Genomic_DNA"/>
</dbReference>
<dbReference type="AlphaFoldDB" id="A0A7Y9EYU2"/>
<organism evidence="4 5">
    <name type="scientific">Nocardioides marinisabuli</name>
    <dbReference type="NCBI Taxonomy" id="419476"/>
    <lineage>
        <taxon>Bacteria</taxon>
        <taxon>Bacillati</taxon>
        <taxon>Actinomycetota</taxon>
        <taxon>Actinomycetes</taxon>
        <taxon>Propionibacteriales</taxon>
        <taxon>Nocardioidaceae</taxon>
        <taxon>Nocardioides</taxon>
    </lineage>
</organism>
<comment type="caution">
    <text evidence="4">The sequence shown here is derived from an EMBL/GenBank/DDBJ whole genome shotgun (WGS) entry which is preliminary data.</text>
</comment>
<dbReference type="NCBIfam" id="TIGR00996">
    <property type="entry name" value="Mtu_fam_mce"/>
    <property type="match status" value="1"/>
</dbReference>
<dbReference type="InterPro" id="IPR024516">
    <property type="entry name" value="Mce_C"/>
</dbReference>
<gene>
    <name evidence="4" type="ORF">BKA08_000730</name>
</gene>
<proteinExistence type="predicted"/>
<feature type="region of interest" description="Disordered" evidence="1">
    <location>
        <begin position="315"/>
        <end position="383"/>
    </location>
</feature>
<dbReference type="InterPro" id="IPR052336">
    <property type="entry name" value="MlaD_Phospholipid_Transporter"/>
</dbReference>
<dbReference type="GO" id="GO:0051701">
    <property type="term" value="P:biological process involved in interaction with host"/>
    <property type="evidence" value="ECO:0007669"/>
    <property type="project" value="TreeGrafter"/>
</dbReference>
<dbReference type="RefSeq" id="WP_179614389.1">
    <property type="nucleotide sequence ID" value="NZ_CP059163.1"/>
</dbReference>
<feature type="compositionally biased region" description="Polar residues" evidence="1">
    <location>
        <begin position="344"/>
        <end position="353"/>
    </location>
</feature>
<evidence type="ECO:0000259" key="2">
    <source>
        <dbReference type="Pfam" id="PF02470"/>
    </source>
</evidence>
<protein>
    <submittedName>
        <fullName evidence="4">Phospholipid/cholesterol/gamma-HCH transport system substrate-binding protein</fullName>
    </submittedName>
</protein>
<sequence>MILRQFKLLGIVFLAMLVGGAWLTYAIFTKKFVDYDEVTLQSSRIGLQLPERADVKIRGVIVGEVLDYVPTEAGADITLGLYPDDIDTIPADVTGSIVPKTLFGEKYVALVVEGDDVGGPSIEAGAVIDRTEVATEVEKVLSDLNPLLRTVQPAELNMTLNALATALEGRGDQLGENLETLDSYLKRFNPQLPGAIEDLRLTAEVSDIYADVLPEVGQILRDQVTTLGTLEEQSDTLNALFRDVSAFSGSARTFLAENEQNLIRLGEVSEPQVRLLAKYSPQFTCLTRGIVNAGKLQAEAFRNFTLHIVLETLPNQPRGYNANDQPRYGEDRGPNCLNLPSPPGSQENPNQVQPDMDDGVDEPTGKGTSRVTPGPSFDAGQGYAGSLAESELLKSLLAPGMGVSASDVPDLGALLLGPMARGAEVSLR</sequence>
<dbReference type="InterPro" id="IPR005693">
    <property type="entry name" value="Mce"/>
</dbReference>
<dbReference type="Pfam" id="PF02470">
    <property type="entry name" value="MlaD"/>
    <property type="match status" value="1"/>
</dbReference>
<evidence type="ECO:0000313" key="5">
    <source>
        <dbReference type="Proteomes" id="UP000516957"/>
    </source>
</evidence>
<evidence type="ECO:0000256" key="1">
    <source>
        <dbReference type="SAM" id="MobiDB-lite"/>
    </source>
</evidence>
<feature type="domain" description="Mce/MlaD" evidence="2">
    <location>
        <begin position="36"/>
        <end position="111"/>
    </location>
</feature>
<dbReference type="PANTHER" id="PTHR33371:SF19">
    <property type="entry name" value="MCE-FAMILY PROTEIN MCE4A"/>
    <property type="match status" value="1"/>
</dbReference>
<evidence type="ECO:0000313" key="4">
    <source>
        <dbReference type="EMBL" id="NYD56492.1"/>
    </source>
</evidence>
<accession>A0A7Y9EYU2</accession>
<evidence type="ECO:0000259" key="3">
    <source>
        <dbReference type="Pfam" id="PF11887"/>
    </source>
</evidence>
<dbReference type="GO" id="GO:0005576">
    <property type="term" value="C:extracellular region"/>
    <property type="evidence" value="ECO:0007669"/>
    <property type="project" value="TreeGrafter"/>
</dbReference>